<dbReference type="Proteomes" id="UP000243499">
    <property type="component" value="Chromosome 7"/>
</dbReference>
<dbReference type="AlphaFoldDB" id="A0A2T8IDM1"/>
<name>A0A2T8IDM1_9POAL</name>
<evidence type="ECO:0000313" key="2">
    <source>
        <dbReference type="EMBL" id="PVH35748.1"/>
    </source>
</evidence>
<protein>
    <submittedName>
        <fullName evidence="2">Uncharacterized protein</fullName>
    </submittedName>
</protein>
<accession>A0A2T8IDM1</accession>
<dbReference type="Gramene" id="PVH35748">
    <property type="protein sequence ID" value="PVH35748"/>
    <property type="gene ID" value="PAHAL_7G263800"/>
</dbReference>
<organism evidence="2">
    <name type="scientific">Panicum hallii</name>
    <dbReference type="NCBI Taxonomy" id="206008"/>
    <lineage>
        <taxon>Eukaryota</taxon>
        <taxon>Viridiplantae</taxon>
        <taxon>Streptophyta</taxon>
        <taxon>Embryophyta</taxon>
        <taxon>Tracheophyta</taxon>
        <taxon>Spermatophyta</taxon>
        <taxon>Magnoliopsida</taxon>
        <taxon>Liliopsida</taxon>
        <taxon>Poales</taxon>
        <taxon>Poaceae</taxon>
        <taxon>PACMAD clade</taxon>
        <taxon>Panicoideae</taxon>
        <taxon>Panicodae</taxon>
        <taxon>Paniceae</taxon>
        <taxon>Panicinae</taxon>
        <taxon>Panicum</taxon>
        <taxon>Panicum sect. Panicum</taxon>
    </lineage>
</organism>
<evidence type="ECO:0000256" key="1">
    <source>
        <dbReference type="SAM" id="MobiDB-lite"/>
    </source>
</evidence>
<feature type="region of interest" description="Disordered" evidence="1">
    <location>
        <begin position="33"/>
        <end position="54"/>
    </location>
</feature>
<reference evidence="2" key="1">
    <citation type="submission" date="2018-04" db="EMBL/GenBank/DDBJ databases">
        <title>WGS assembly of Panicum hallii.</title>
        <authorList>
            <person name="Lovell J."/>
            <person name="Jenkins J."/>
            <person name="Lowry D."/>
            <person name="Mamidi S."/>
            <person name="Sreedasyam A."/>
            <person name="Weng X."/>
            <person name="Barry K."/>
            <person name="Bonette J."/>
            <person name="Campitelli B."/>
            <person name="Daum C."/>
            <person name="Gordon S."/>
            <person name="Gould B."/>
            <person name="Lipzen A."/>
            <person name="Macqueen A."/>
            <person name="Palacio-Mejia J."/>
            <person name="Plott C."/>
            <person name="Shakirov E."/>
            <person name="Shu S."/>
            <person name="Yoshinaga Y."/>
            <person name="Zane M."/>
            <person name="Rokhsar D."/>
            <person name="Grimwood J."/>
            <person name="Schmutz J."/>
            <person name="Juenger T."/>
        </authorList>
    </citation>
    <scope>NUCLEOTIDE SEQUENCE [LARGE SCALE GENOMIC DNA]</scope>
    <source>
        <strain evidence="2">FIL2</strain>
    </source>
</reference>
<dbReference type="EMBL" id="CM008052">
    <property type="protein sequence ID" value="PVH35748.1"/>
    <property type="molecule type" value="Genomic_DNA"/>
</dbReference>
<gene>
    <name evidence="2" type="ORF">PAHAL_7G263800</name>
</gene>
<proteinExistence type="predicted"/>
<sequence>MSTKTVQVQTASPSCPTIQKIRRFTLLSTNVTHQTRTPQNSRITTTRCHCRNQN</sequence>